<protein>
    <recommendedName>
        <fullName evidence="3">F-box domain-containing protein</fullName>
    </recommendedName>
</protein>
<evidence type="ECO:0000313" key="2">
    <source>
        <dbReference type="Proteomes" id="UP001175211"/>
    </source>
</evidence>
<comment type="caution">
    <text evidence="1">The sequence shown here is derived from an EMBL/GenBank/DDBJ whole genome shotgun (WGS) entry which is preliminary data.</text>
</comment>
<dbReference type="EMBL" id="JAUEPS010000043">
    <property type="protein sequence ID" value="KAK0447813.1"/>
    <property type="molecule type" value="Genomic_DNA"/>
</dbReference>
<reference evidence="1" key="1">
    <citation type="submission" date="2023-06" db="EMBL/GenBank/DDBJ databases">
        <authorList>
            <consortium name="Lawrence Berkeley National Laboratory"/>
            <person name="Ahrendt S."/>
            <person name="Sahu N."/>
            <person name="Indic B."/>
            <person name="Wong-Bajracharya J."/>
            <person name="Merenyi Z."/>
            <person name="Ke H.-M."/>
            <person name="Monk M."/>
            <person name="Kocsube S."/>
            <person name="Drula E."/>
            <person name="Lipzen A."/>
            <person name="Balint B."/>
            <person name="Henrissat B."/>
            <person name="Andreopoulos B."/>
            <person name="Martin F.M."/>
            <person name="Harder C.B."/>
            <person name="Rigling D."/>
            <person name="Ford K.L."/>
            <person name="Foster G.D."/>
            <person name="Pangilinan J."/>
            <person name="Papanicolaou A."/>
            <person name="Barry K."/>
            <person name="LaButti K."/>
            <person name="Viragh M."/>
            <person name="Koriabine M."/>
            <person name="Yan M."/>
            <person name="Riley R."/>
            <person name="Champramary S."/>
            <person name="Plett K.L."/>
            <person name="Tsai I.J."/>
            <person name="Slot J."/>
            <person name="Sipos G."/>
            <person name="Plett J."/>
            <person name="Nagy L.G."/>
            <person name="Grigoriev I.V."/>
        </authorList>
    </citation>
    <scope>NUCLEOTIDE SEQUENCE</scope>
    <source>
        <strain evidence="1">CCBAS 213</strain>
    </source>
</reference>
<organism evidence="1 2">
    <name type="scientific">Armillaria tabescens</name>
    <name type="common">Ringless honey mushroom</name>
    <name type="synonym">Agaricus tabescens</name>
    <dbReference type="NCBI Taxonomy" id="1929756"/>
    <lineage>
        <taxon>Eukaryota</taxon>
        <taxon>Fungi</taxon>
        <taxon>Dikarya</taxon>
        <taxon>Basidiomycota</taxon>
        <taxon>Agaricomycotina</taxon>
        <taxon>Agaricomycetes</taxon>
        <taxon>Agaricomycetidae</taxon>
        <taxon>Agaricales</taxon>
        <taxon>Marasmiineae</taxon>
        <taxon>Physalacriaceae</taxon>
        <taxon>Desarmillaria</taxon>
    </lineage>
</organism>
<dbReference type="Proteomes" id="UP001175211">
    <property type="component" value="Unassembled WGS sequence"/>
</dbReference>
<evidence type="ECO:0008006" key="3">
    <source>
        <dbReference type="Google" id="ProtNLM"/>
    </source>
</evidence>
<dbReference type="RefSeq" id="XP_060326228.1">
    <property type="nucleotide sequence ID" value="XM_060466693.1"/>
</dbReference>
<accession>A0AA39MVK4</accession>
<proteinExistence type="predicted"/>
<sequence length="74" mass="8614">PPELCDRIIDFLHRDHKALEACSLVCRAWIPASRFHLFECIHYGVLAWSSSRAMVDLLDSSFCTLFKYVREITI</sequence>
<feature type="non-terminal residue" evidence="1">
    <location>
        <position position="74"/>
    </location>
</feature>
<name>A0AA39MVK4_ARMTA</name>
<dbReference type="SUPFAM" id="SSF81383">
    <property type="entry name" value="F-box domain"/>
    <property type="match status" value="1"/>
</dbReference>
<dbReference type="GeneID" id="85350241"/>
<feature type="non-terminal residue" evidence="1">
    <location>
        <position position="1"/>
    </location>
</feature>
<dbReference type="InterPro" id="IPR036047">
    <property type="entry name" value="F-box-like_dom_sf"/>
</dbReference>
<keyword evidence="2" id="KW-1185">Reference proteome</keyword>
<evidence type="ECO:0000313" key="1">
    <source>
        <dbReference type="EMBL" id="KAK0447813.1"/>
    </source>
</evidence>
<gene>
    <name evidence="1" type="ORF">EV420DRAFT_1246316</name>
</gene>
<dbReference type="AlphaFoldDB" id="A0AA39MVK4"/>